<reference evidence="1" key="1">
    <citation type="submission" date="2020-08" db="EMBL/GenBank/DDBJ databases">
        <title>Genome public.</title>
        <authorList>
            <person name="Liu C."/>
            <person name="Sun Q."/>
        </authorList>
    </citation>
    <scope>NUCLEOTIDE SEQUENCE</scope>
    <source>
        <strain evidence="1">BX21</strain>
    </source>
</reference>
<protein>
    <submittedName>
        <fullName evidence="1">Uncharacterized protein</fullName>
    </submittedName>
</protein>
<dbReference type="Proteomes" id="UP000601171">
    <property type="component" value="Unassembled WGS sequence"/>
</dbReference>
<keyword evidence="2" id="KW-1185">Reference proteome</keyword>
<organism evidence="1 2">
    <name type="scientific">Paratissierella segnis</name>
    <dbReference type="NCBI Taxonomy" id="2763679"/>
    <lineage>
        <taxon>Bacteria</taxon>
        <taxon>Bacillati</taxon>
        <taxon>Bacillota</taxon>
        <taxon>Tissierellia</taxon>
        <taxon>Tissierellales</taxon>
        <taxon>Tissierellaceae</taxon>
        <taxon>Paratissierella</taxon>
    </lineage>
</organism>
<gene>
    <name evidence="1" type="ORF">H8707_07605</name>
</gene>
<accession>A0A926ESK7</accession>
<comment type="caution">
    <text evidence="1">The sequence shown here is derived from an EMBL/GenBank/DDBJ whole genome shotgun (WGS) entry which is preliminary data.</text>
</comment>
<evidence type="ECO:0000313" key="1">
    <source>
        <dbReference type="EMBL" id="MBC8588101.1"/>
    </source>
</evidence>
<name>A0A926ESK7_9FIRM</name>
<evidence type="ECO:0000313" key="2">
    <source>
        <dbReference type="Proteomes" id="UP000601171"/>
    </source>
</evidence>
<dbReference type="AlphaFoldDB" id="A0A926ESK7"/>
<proteinExistence type="predicted"/>
<dbReference type="EMBL" id="JACRTG010000018">
    <property type="protein sequence ID" value="MBC8588101.1"/>
    <property type="molecule type" value="Genomic_DNA"/>
</dbReference>
<dbReference type="RefSeq" id="WP_262429555.1">
    <property type="nucleotide sequence ID" value="NZ_JACRTG010000018.1"/>
</dbReference>
<sequence>MREVSNEYKQAIYAPIRTTKGRVTFDISDVTARGDVNDISTTTESIISNKQQLINKKREQSLNLATWEPNRFKLDGSFVFPDDAIGNNGELGFVSDNLCNENGIFELEPTLIFTFGGPHSSMGITLTFDVLNDEYATEFIINAYDSSNNLVLSEHVVDNDLVQVATIGQFYQYKKIEVIIKKWSKPYRRARVVEVDFGIVKIYTDNNLIKMDLVDEMDIITKTLPSAEFKFTADNANKDFNILNPDGFHKFLQQRQNVVPEIGVLVGTTTEYIQLGNFYLMEWTSDEGSLTATFTARNIIDLMSSFDYENLVAKSNYTLYQMAADIFNICGITNYEIDLSLQNIQTKGLVKKTNCRNVLQMIAVAGMCNVYVTRDDNLILKQLSFGSPVDIISMDNMYNEPQIELDKIVKGVEVAYYSDINTKQDVIINNADKGEVIKVDNALINTQAQATNVANWILNQRNYRAIYTANWRGNPAHELSDIVTMEDAYNQNRDAIITKIELTYQGYLEGKTEARGLILNAD</sequence>